<dbReference type="SUPFAM" id="SSF46785">
    <property type="entry name" value="Winged helix' DNA-binding domain"/>
    <property type="match status" value="1"/>
</dbReference>
<protein>
    <submittedName>
        <fullName evidence="5">Anaerobic regulatory protein</fullName>
    </submittedName>
</protein>
<dbReference type="FunFam" id="1.10.10.10:FF:000028">
    <property type="entry name" value="Fumarate/nitrate reduction transcriptional regulator Fnr"/>
    <property type="match status" value="1"/>
</dbReference>
<dbReference type="InterPro" id="IPR036390">
    <property type="entry name" value="WH_DNA-bd_sf"/>
</dbReference>
<dbReference type="Pfam" id="PF00027">
    <property type="entry name" value="cNMP_binding"/>
    <property type="match status" value="1"/>
</dbReference>
<dbReference type="Gene3D" id="1.10.10.10">
    <property type="entry name" value="Winged helix-like DNA-binding domain superfamily/Winged helix DNA-binding domain"/>
    <property type="match status" value="1"/>
</dbReference>
<evidence type="ECO:0000256" key="3">
    <source>
        <dbReference type="ARBA" id="ARBA00023163"/>
    </source>
</evidence>
<dbReference type="InterPro" id="IPR050397">
    <property type="entry name" value="Env_Response_Regulators"/>
</dbReference>
<keyword evidence="3" id="KW-0804">Transcription</keyword>
<dbReference type="Pfam" id="PF13545">
    <property type="entry name" value="HTH_Crp_2"/>
    <property type="match status" value="1"/>
</dbReference>
<dbReference type="Gene3D" id="2.60.120.10">
    <property type="entry name" value="Jelly Rolls"/>
    <property type="match status" value="1"/>
</dbReference>
<feature type="domain" description="HTH crp-type" evidence="4">
    <location>
        <begin position="164"/>
        <end position="237"/>
    </location>
</feature>
<sequence>MSTDAPSQALDRGDTIPVLQGCTDCDLYRVCFPEGLRNPVGEPDTPMVHQRVTLPARQALRWRPGRCLGVLRSGAVKRSRYTATGEEVIAGFTLPGEPIGLDAGERMAPDERLVTLERSRVCELPWETVEEAMAADPRVRQAVNRLLREELSTARERLLGACRGSARQRVAGFLLDMAERRCRRGFDGMRLRLAMGRREIAAYLNITLETVSRTVSQLGREGIIGVDGRRITLRNALSLAYIADGVEMPA</sequence>
<dbReference type="GO" id="GO:0003677">
    <property type="term" value="F:DNA binding"/>
    <property type="evidence" value="ECO:0007669"/>
    <property type="project" value="UniProtKB-KW"/>
</dbReference>
<accession>A0A5B8RGX3</accession>
<dbReference type="InterPro" id="IPR000595">
    <property type="entry name" value="cNMP-bd_dom"/>
</dbReference>
<dbReference type="GO" id="GO:0003700">
    <property type="term" value="F:DNA-binding transcription factor activity"/>
    <property type="evidence" value="ECO:0007669"/>
    <property type="project" value="TreeGrafter"/>
</dbReference>
<dbReference type="AlphaFoldDB" id="A0A5B8RGX3"/>
<dbReference type="InterPro" id="IPR014710">
    <property type="entry name" value="RmlC-like_jellyroll"/>
</dbReference>
<evidence type="ECO:0000313" key="5">
    <source>
        <dbReference type="EMBL" id="QEA06754.1"/>
    </source>
</evidence>
<dbReference type="InterPro" id="IPR036388">
    <property type="entry name" value="WH-like_DNA-bd_sf"/>
</dbReference>
<dbReference type="InterPro" id="IPR018490">
    <property type="entry name" value="cNMP-bd_dom_sf"/>
</dbReference>
<dbReference type="EMBL" id="MN079168">
    <property type="protein sequence ID" value="QEA06754.1"/>
    <property type="molecule type" value="Genomic_DNA"/>
</dbReference>
<keyword evidence="1" id="KW-0805">Transcription regulation</keyword>
<proteinExistence type="predicted"/>
<dbReference type="InterPro" id="IPR012318">
    <property type="entry name" value="HTH_CRP"/>
</dbReference>
<evidence type="ECO:0000256" key="2">
    <source>
        <dbReference type="ARBA" id="ARBA00023125"/>
    </source>
</evidence>
<organism evidence="5">
    <name type="scientific">uncultured organism</name>
    <dbReference type="NCBI Taxonomy" id="155900"/>
    <lineage>
        <taxon>unclassified sequences</taxon>
        <taxon>environmental samples</taxon>
    </lineage>
</organism>
<keyword evidence="2" id="KW-0238">DNA-binding</keyword>
<dbReference type="PRINTS" id="PR00034">
    <property type="entry name" value="HTHCRP"/>
</dbReference>
<dbReference type="SMART" id="SM00419">
    <property type="entry name" value="HTH_CRP"/>
    <property type="match status" value="1"/>
</dbReference>
<dbReference type="PROSITE" id="PS51063">
    <property type="entry name" value="HTH_CRP_2"/>
    <property type="match status" value="1"/>
</dbReference>
<dbReference type="SUPFAM" id="SSF51206">
    <property type="entry name" value="cAMP-binding domain-like"/>
    <property type="match status" value="1"/>
</dbReference>
<dbReference type="PANTHER" id="PTHR24567">
    <property type="entry name" value="CRP FAMILY TRANSCRIPTIONAL REGULATORY PROTEIN"/>
    <property type="match status" value="1"/>
</dbReference>
<evidence type="ECO:0000256" key="1">
    <source>
        <dbReference type="ARBA" id="ARBA00023015"/>
    </source>
</evidence>
<dbReference type="PANTHER" id="PTHR24567:SF75">
    <property type="entry name" value="FUMARATE AND NITRATE REDUCTION REGULATORY PROTEIN"/>
    <property type="match status" value="1"/>
</dbReference>
<gene>
    <name evidence="5" type="primary">fnr_2</name>
    <name evidence="5" type="ORF">KBTEX_03095</name>
</gene>
<name>A0A5B8RGX3_9ZZZZ</name>
<evidence type="ECO:0000259" key="4">
    <source>
        <dbReference type="PROSITE" id="PS51063"/>
    </source>
</evidence>
<dbReference type="CDD" id="cd00092">
    <property type="entry name" value="HTH_CRP"/>
    <property type="match status" value="1"/>
</dbReference>
<reference evidence="5" key="1">
    <citation type="submission" date="2019-06" db="EMBL/GenBank/DDBJ databases">
        <authorList>
            <person name="Murdoch R.W."/>
            <person name="Fathepure B."/>
        </authorList>
    </citation>
    <scope>NUCLEOTIDE SEQUENCE</scope>
</reference>